<dbReference type="SMART" id="SM00164">
    <property type="entry name" value="TBC"/>
    <property type="match status" value="1"/>
</dbReference>
<protein>
    <recommendedName>
        <fullName evidence="2">Rab-GAP TBC domain-containing protein</fullName>
    </recommendedName>
</protein>
<dbReference type="Pfam" id="PF00566">
    <property type="entry name" value="RabGAP-TBC"/>
    <property type="match status" value="2"/>
</dbReference>
<sequence length="554" mass="63963">MVSAEGNVSLKQELRSAVNDGDVYRLKRYGSSHGFQEHALRRAAWKLIIDEQYDSTVPSADRKSSVPEKILYSRGSIFSHHMERDTVAIDKDIKQIDLDVERSFTILQDGKQRRYLREVLRTLLQQFFKNNHLLSYYQGFHDVASVFVMVSLEKANKNESTYAEDTNFVKNRELSQEVNEENDINAVLSDVSREIQGNYNEGENIIKHEEVEVAEVTDYLQYETKDEETLYKCFEAFSLLYLRDFLMETLDFPIDQLKLIQHYIQKKDAELYEKLQLDKIEPFYAISSILTLYSHELKPALGDENNKLFQIFDLIICQQSMFLPLKLYSTLFILHKNDILDNYEINIENFDNGVDLIHAVIQQILQKNLLDEQKSHKAFTEALNIVRKAPEGAPLTITSKVVNKFSPLLTTASGIQQKFNNIQMIDLVSSQVHLHEKLQKSKNKNKKRIKSLTFLTSILKYRSETQLLSPLVKMSVMIGVLAVLLRYSSQRKISFDLLANKYITESYKKIRSLNILGLSGNIRSIWTDPVDLILGIHKNLHIDTPGSPRSVGRP</sequence>
<organism evidence="3 4">
    <name type="scientific">Nakaseomyces bracarensis</name>
    <dbReference type="NCBI Taxonomy" id="273131"/>
    <lineage>
        <taxon>Eukaryota</taxon>
        <taxon>Fungi</taxon>
        <taxon>Dikarya</taxon>
        <taxon>Ascomycota</taxon>
        <taxon>Saccharomycotina</taxon>
        <taxon>Saccharomycetes</taxon>
        <taxon>Saccharomycetales</taxon>
        <taxon>Saccharomycetaceae</taxon>
        <taxon>Nakaseomyces</taxon>
    </lineage>
</organism>
<dbReference type="InterPro" id="IPR000195">
    <property type="entry name" value="Rab-GAP-TBC_dom"/>
</dbReference>
<dbReference type="PANTHER" id="PTHR20913:SF7">
    <property type="entry name" value="RE60063P"/>
    <property type="match status" value="1"/>
</dbReference>
<dbReference type="EMBL" id="JBEVYD010000011">
    <property type="protein sequence ID" value="KAL3229813.1"/>
    <property type="molecule type" value="Genomic_DNA"/>
</dbReference>
<dbReference type="Gene3D" id="1.10.472.80">
    <property type="entry name" value="Ypt/Rab-GAP domain of gyp1p, domain 3"/>
    <property type="match status" value="1"/>
</dbReference>
<dbReference type="PROSITE" id="PS50086">
    <property type="entry name" value="TBC_RABGAP"/>
    <property type="match status" value="1"/>
</dbReference>
<keyword evidence="1" id="KW-0343">GTPase activation</keyword>
<dbReference type="InterPro" id="IPR035969">
    <property type="entry name" value="Rab-GAP_TBC_sf"/>
</dbReference>
<evidence type="ECO:0000256" key="1">
    <source>
        <dbReference type="ARBA" id="ARBA00022468"/>
    </source>
</evidence>
<dbReference type="Gene3D" id="1.10.8.1310">
    <property type="match status" value="1"/>
</dbReference>
<dbReference type="Proteomes" id="UP001623330">
    <property type="component" value="Unassembled WGS sequence"/>
</dbReference>
<dbReference type="SUPFAM" id="SSF47923">
    <property type="entry name" value="Ypt/Rab-GAP domain of gyp1p"/>
    <property type="match status" value="2"/>
</dbReference>
<accession>A0ABR4NP77</accession>
<proteinExistence type="predicted"/>
<comment type="caution">
    <text evidence="3">The sequence shown here is derived from an EMBL/GenBank/DDBJ whole genome shotgun (WGS) entry which is preliminary data.</text>
</comment>
<gene>
    <name evidence="3" type="ORF">RNJ44_01949</name>
</gene>
<keyword evidence="4" id="KW-1185">Reference proteome</keyword>
<evidence type="ECO:0000313" key="4">
    <source>
        <dbReference type="Proteomes" id="UP001623330"/>
    </source>
</evidence>
<name>A0ABR4NP77_9SACH</name>
<evidence type="ECO:0000259" key="2">
    <source>
        <dbReference type="PROSITE" id="PS50086"/>
    </source>
</evidence>
<feature type="domain" description="Rab-GAP TBC" evidence="2">
    <location>
        <begin position="35"/>
        <end position="319"/>
    </location>
</feature>
<evidence type="ECO:0000313" key="3">
    <source>
        <dbReference type="EMBL" id="KAL3229813.1"/>
    </source>
</evidence>
<dbReference type="InterPro" id="IPR045913">
    <property type="entry name" value="TBC20/Gyp8-like"/>
</dbReference>
<reference evidence="3 4" key="1">
    <citation type="submission" date="2024-05" db="EMBL/GenBank/DDBJ databases">
        <title>Long read based assembly of the Candida bracarensis genome reveals expanded adhesin content.</title>
        <authorList>
            <person name="Marcet-Houben M."/>
            <person name="Ksiezopolska E."/>
            <person name="Gabaldon T."/>
        </authorList>
    </citation>
    <scope>NUCLEOTIDE SEQUENCE [LARGE SCALE GENOMIC DNA]</scope>
    <source>
        <strain evidence="3 4">CBM6</strain>
    </source>
</reference>
<dbReference type="PANTHER" id="PTHR20913">
    <property type="entry name" value="TBC1 DOMAIN FAMILY MEMBER 20/GTPASE"/>
    <property type="match status" value="1"/>
</dbReference>